<dbReference type="InterPro" id="IPR000073">
    <property type="entry name" value="AB_hydrolase_1"/>
</dbReference>
<comment type="caution">
    <text evidence="2">The sequence shown here is derived from an EMBL/GenBank/DDBJ whole genome shotgun (WGS) entry which is preliminary data.</text>
</comment>
<dbReference type="EMBL" id="JACSPZ010000017">
    <property type="protein sequence ID" value="MBD8038821.1"/>
    <property type="molecule type" value="Genomic_DNA"/>
</dbReference>
<protein>
    <submittedName>
        <fullName evidence="2">Alpha/beta hydrolase</fullName>
    </submittedName>
</protein>
<feature type="domain" description="AB hydrolase-1" evidence="1">
    <location>
        <begin position="4"/>
        <end position="198"/>
    </location>
</feature>
<dbReference type="GO" id="GO:0016787">
    <property type="term" value="F:hydrolase activity"/>
    <property type="evidence" value="ECO:0007669"/>
    <property type="project" value="UniProtKB-KW"/>
</dbReference>
<proteinExistence type="predicted"/>
<dbReference type="Gene3D" id="3.40.50.1820">
    <property type="entry name" value="alpha/beta hydrolase"/>
    <property type="match status" value="2"/>
</dbReference>
<keyword evidence="2" id="KW-0378">Hydrolase</keyword>
<evidence type="ECO:0000313" key="2">
    <source>
        <dbReference type="EMBL" id="MBD8038821.1"/>
    </source>
</evidence>
<dbReference type="Pfam" id="PF12697">
    <property type="entry name" value="Abhydrolase_6"/>
    <property type="match status" value="1"/>
</dbReference>
<reference evidence="2 3" key="1">
    <citation type="submission" date="2020-08" db="EMBL/GenBank/DDBJ databases">
        <title>A Genomic Blueprint of the Chicken Gut Microbiome.</title>
        <authorList>
            <person name="Gilroy R."/>
            <person name="Ravi A."/>
            <person name="Getino M."/>
            <person name="Pursley I."/>
            <person name="Horton D.L."/>
            <person name="Alikhan N.-F."/>
            <person name="Baker D."/>
            <person name="Gharbi K."/>
            <person name="Hall N."/>
            <person name="Watson M."/>
            <person name="Adriaenssens E.M."/>
            <person name="Foster-Nyarko E."/>
            <person name="Jarju S."/>
            <person name="Secka A."/>
            <person name="Antonio M."/>
            <person name="Oren A."/>
            <person name="Chaudhuri R."/>
            <person name="La Ragione R.M."/>
            <person name="Hildebrand F."/>
            <person name="Pallen M.J."/>
        </authorList>
    </citation>
    <scope>NUCLEOTIDE SEQUENCE [LARGE SCALE GENOMIC DNA]</scope>
    <source>
        <strain evidence="2 3">A46</strain>
    </source>
</reference>
<dbReference type="InterPro" id="IPR029058">
    <property type="entry name" value="AB_hydrolase_fold"/>
</dbReference>
<name>A0ABR8Y3N8_9BACL</name>
<sequence length="205" mass="23068">MTSIFVHGLGQNSSSWEETMLFIGEPNQMYQPDLFDLVKGEELTYKNLYTAFSEYIDEFHEPVNLVGLSLGAILALNYTIDHPEKVHSLVLIAPQYKMPKFLLKIQNIVFRFIPKSSFQKLGSSKSDFIRLTKSMIDLDFSQGLKRIGCHTLVVCGEKDKANKRASEQLAAKLSNAEILIVQGVGHEINTEAPEKLASLLTDFLK</sequence>
<gene>
    <name evidence="2" type="ORF">H9635_18920</name>
</gene>
<dbReference type="PANTHER" id="PTHR43689">
    <property type="entry name" value="HYDROLASE"/>
    <property type="match status" value="1"/>
</dbReference>
<organism evidence="2 3">
    <name type="scientific">Solibacillus faecavium</name>
    <dbReference type="NCBI Taxonomy" id="2762221"/>
    <lineage>
        <taxon>Bacteria</taxon>
        <taxon>Bacillati</taxon>
        <taxon>Bacillota</taxon>
        <taxon>Bacilli</taxon>
        <taxon>Bacillales</taxon>
        <taxon>Caryophanaceae</taxon>
        <taxon>Solibacillus</taxon>
    </lineage>
</organism>
<dbReference type="Proteomes" id="UP000619101">
    <property type="component" value="Unassembled WGS sequence"/>
</dbReference>
<accession>A0ABR8Y3N8</accession>
<dbReference type="SUPFAM" id="SSF53474">
    <property type="entry name" value="alpha/beta-Hydrolases"/>
    <property type="match status" value="1"/>
</dbReference>
<dbReference type="PANTHER" id="PTHR43689:SF8">
    <property type="entry name" value="ALPHA_BETA-HYDROLASES SUPERFAMILY PROTEIN"/>
    <property type="match status" value="1"/>
</dbReference>
<evidence type="ECO:0000313" key="3">
    <source>
        <dbReference type="Proteomes" id="UP000619101"/>
    </source>
</evidence>
<evidence type="ECO:0000259" key="1">
    <source>
        <dbReference type="Pfam" id="PF12697"/>
    </source>
</evidence>
<keyword evidence="3" id="KW-1185">Reference proteome</keyword>